<evidence type="ECO:0000256" key="2">
    <source>
        <dbReference type="SAM" id="MobiDB-lite"/>
    </source>
</evidence>
<keyword evidence="4" id="KW-1185">Reference proteome</keyword>
<comment type="caution">
    <text evidence="3">The sequence shown here is derived from an EMBL/GenBank/DDBJ whole genome shotgun (WGS) entry which is preliminary data.</text>
</comment>
<evidence type="ECO:0000256" key="1">
    <source>
        <dbReference type="SAM" id="Coils"/>
    </source>
</evidence>
<dbReference type="EMBL" id="MUJZ01014746">
    <property type="protein sequence ID" value="OTF81211.1"/>
    <property type="molecule type" value="Genomic_DNA"/>
</dbReference>
<reference evidence="3 4" key="1">
    <citation type="submission" date="2017-03" db="EMBL/GenBank/DDBJ databases">
        <title>Genome Survey of Euroglyphus maynei.</title>
        <authorList>
            <person name="Arlian L.G."/>
            <person name="Morgan M.S."/>
            <person name="Rider S.D."/>
        </authorList>
    </citation>
    <scope>NUCLEOTIDE SEQUENCE [LARGE SCALE GENOMIC DNA]</scope>
    <source>
        <strain evidence="3">Arlian Lab</strain>
        <tissue evidence="3">Whole body</tissue>
    </source>
</reference>
<gene>
    <name evidence="3" type="ORF">BLA29_002409</name>
</gene>
<feature type="region of interest" description="Disordered" evidence="2">
    <location>
        <begin position="476"/>
        <end position="502"/>
    </location>
</feature>
<evidence type="ECO:0000313" key="3">
    <source>
        <dbReference type="EMBL" id="OTF81211.1"/>
    </source>
</evidence>
<sequence length="502" mass="58605">MEKNTSLLEDLIKSDRIINNQSEKMADYEELVKSYETQILQLKESCSINIKRNISFNYSFDNSAMDTTNMQTIPEMGETVADIKITALEKDIRDLIVQKEDLQQKLSIAENEKTSIKKSYEEAEETINSLLVEVDRLKNSCYEKNNELMQQKANILCLKQSVDVELNKVKDSFVALKDNHENFTKKFENEIQSNCQQIIDVFNEHLKSISLLSHFKHTLEIQLEDVCTENTKIQQEYQKSKSMIEELENMTSIQTEQIMKFQQESNESSKEIERLQLIINDYHEKINTKNDDENNYREKCEQLMNELETIKMEAKKFEVKMKNFQKAYIIENQSFVAERKTKERLLRENMEMEKEIGKLKKTIAQFESNNVDFVGKKSNPIINQKQNKLPDGTGIKFEMADEEGEFMDPNKIEIPLSKATIAQPPPSSPFPQERIKILRQRNSMLQPHLRSSYPVELQKFNSNEKILKDSATVLRNPHKNTRERVVSSTLSENDIPAKRSKL</sequence>
<organism evidence="3 4">
    <name type="scientific">Euroglyphus maynei</name>
    <name type="common">Mayne's house dust mite</name>
    <dbReference type="NCBI Taxonomy" id="6958"/>
    <lineage>
        <taxon>Eukaryota</taxon>
        <taxon>Metazoa</taxon>
        <taxon>Ecdysozoa</taxon>
        <taxon>Arthropoda</taxon>
        <taxon>Chelicerata</taxon>
        <taxon>Arachnida</taxon>
        <taxon>Acari</taxon>
        <taxon>Acariformes</taxon>
        <taxon>Sarcoptiformes</taxon>
        <taxon>Astigmata</taxon>
        <taxon>Psoroptidia</taxon>
        <taxon>Analgoidea</taxon>
        <taxon>Pyroglyphidae</taxon>
        <taxon>Pyroglyphinae</taxon>
        <taxon>Euroglyphus</taxon>
    </lineage>
</organism>
<evidence type="ECO:0000313" key="4">
    <source>
        <dbReference type="Proteomes" id="UP000194236"/>
    </source>
</evidence>
<name>A0A1Y3BJQ1_EURMA</name>
<proteinExistence type="predicted"/>
<keyword evidence="1" id="KW-0175">Coiled coil</keyword>
<dbReference type="OrthoDB" id="6511438at2759"/>
<feature type="coiled-coil region" evidence="1">
    <location>
        <begin position="18"/>
        <end position="45"/>
    </location>
</feature>
<accession>A0A1Y3BJQ1</accession>
<protein>
    <submittedName>
        <fullName evidence="3">Uncharacterized protein</fullName>
    </submittedName>
</protein>
<dbReference type="AlphaFoldDB" id="A0A1Y3BJQ1"/>
<dbReference type="Proteomes" id="UP000194236">
    <property type="component" value="Unassembled WGS sequence"/>
</dbReference>
<feature type="coiled-coil region" evidence="1">
    <location>
        <begin position="85"/>
        <end position="140"/>
    </location>
</feature>
<feature type="coiled-coil region" evidence="1">
    <location>
        <begin position="230"/>
        <end position="369"/>
    </location>
</feature>